<dbReference type="InterPro" id="IPR036770">
    <property type="entry name" value="Ankyrin_rpt-contain_sf"/>
</dbReference>
<keyword evidence="1" id="KW-0040">ANK repeat</keyword>
<dbReference type="SUPFAM" id="SSF48403">
    <property type="entry name" value="Ankyrin repeat"/>
    <property type="match status" value="1"/>
</dbReference>
<dbReference type="EMBL" id="GBHO01043429">
    <property type="protein sequence ID" value="JAG00175.1"/>
    <property type="molecule type" value="Transcribed_RNA"/>
</dbReference>
<dbReference type="AlphaFoldDB" id="A0A0A9W5P7"/>
<dbReference type="PROSITE" id="PS50088">
    <property type="entry name" value="ANK_REPEAT"/>
    <property type="match status" value="1"/>
</dbReference>
<sequence length="187" mass="19634">MHGAEVHSVNTAGDTPLFLAARLQRWDIVRDLVAFGAPLTLPTQGGAILSVCRYEAADGSAALARAIEVGTLQRLCRTVDCPMHGLPSFVGPPAAPNPPSAFERPIPQFPQLLSLPSQHRTISHATVAGADPTAAELSATWTAGSVLRQQRVSPPLTVHSPARFSAPSVGRPTDAVLAGPIHPVRLQ</sequence>
<gene>
    <name evidence="2" type="primary">ANKRD1_1</name>
    <name evidence="2" type="ORF">CM83_53126</name>
</gene>
<reference evidence="2" key="2">
    <citation type="submission" date="2014-07" db="EMBL/GenBank/DDBJ databases">
        <authorList>
            <person name="Hull J."/>
        </authorList>
    </citation>
    <scope>NUCLEOTIDE SEQUENCE</scope>
</reference>
<evidence type="ECO:0000256" key="1">
    <source>
        <dbReference type="PROSITE-ProRule" id="PRU00023"/>
    </source>
</evidence>
<organism evidence="2">
    <name type="scientific">Lygus hesperus</name>
    <name type="common">Western plant bug</name>
    <dbReference type="NCBI Taxonomy" id="30085"/>
    <lineage>
        <taxon>Eukaryota</taxon>
        <taxon>Metazoa</taxon>
        <taxon>Ecdysozoa</taxon>
        <taxon>Arthropoda</taxon>
        <taxon>Hexapoda</taxon>
        <taxon>Insecta</taxon>
        <taxon>Pterygota</taxon>
        <taxon>Neoptera</taxon>
        <taxon>Paraneoptera</taxon>
        <taxon>Hemiptera</taxon>
        <taxon>Heteroptera</taxon>
        <taxon>Panheteroptera</taxon>
        <taxon>Cimicomorpha</taxon>
        <taxon>Miridae</taxon>
        <taxon>Mirini</taxon>
        <taxon>Lygus</taxon>
    </lineage>
</organism>
<dbReference type="Gene3D" id="1.25.40.20">
    <property type="entry name" value="Ankyrin repeat-containing domain"/>
    <property type="match status" value="1"/>
</dbReference>
<feature type="repeat" description="ANK" evidence="1">
    <location>
        <begin position="12"/>
        <end position="44"/>
    </location>
</feature>
<proteinExistence type="predicted"/>
<reference evidence="2" key="1">
    <citation type="journal article" date="2014" name="PLoS ONE">
        <title>Transcriptome-Based Identification of ABC Transporters in the Western Tarnished Plant Bug Lygus hesperus.</title>
        <authorList>
            <person name="Hull J.J."/>
            <person name="Chaney K."/>
            <person name="Geib S.M."/>
            <person name="Fabrick J.A."/>
            <person name="Brent C.S."/>
            <person name="Walsh D."/>
            <person name="Lavine L.C."/>
        </authorList>
    </citation>
    <scope>NUCLEOTIDE SEQUENCE</scope>
</reference>
<name>A0A0A9W5P7_LYGHE</name>
<accession>A0A0A9W5P7</accession>
<protein>
    <submittedName>
        <fullName evidence="2">Ankyrin repeat domain-containing protein 1</fullName>
    </submittedName>
</protein>
<dbReference type="InterPro" id="IPR002110">
    <property type="entry name" value="Ankyrin_rpt"/>
</dbReference>
<evidence type="ECO:0000313" key="2">
    <source>
        <dbReference type="EMBL" id="JAG00175.1"/>
    </source>
</evidence>